<reference evidence="6 7" key="1">
    <citation type="submission" date="2020-04" db="EMBL/GenBank/DDBJ databases">
        <title>Draft genome of Pyxidicoccus fallax type strain.</title>
        <authorList>
            <person name="Whitworth D.E."/>
        </authorList>
    </citation>
    <scope>NUCLEOTIDE SEQUENCE [LARGE SCALE GENOMIC DNA]</scope>
    <source>
        <strain evidence="6 7">DSM 14698</strain>
    </source>
</reference>
<dbReference type="SUPFAM" id="SSF52540">
    <property type="entry name" value="P-loop containing nucleoside triphosphate hydrolases"/>
    <property type="match status" value="1"/>
</dbReference>
<evidence type="ECO:0000256" key="1">
    <source>
        <dbReference type="ARBA" id="ARBA00005417"/>
    </source>
</evidence>
<evidence type="ECO:0000313" key="6">
    <source>
        <dbReference type="EMBL" id="NMO20570.1"/>
    </source>
</evidence>
<dbReference type="Proteomes" id="UP000518300">
    <property type="component" value="Unassembled WGS sequence"/>
</dbReference>
<evidence type="ECO:0000256" key="3">
    <source>
        <dbReference type="ARBA" id="ARBA00022741"/>
    </source>
</evidence>
<sequence length="249" mass="27101">MSGVELSGLSFRHGRGPDVLDQLSLEARPGEVLGVLGVNGAGKTTLFRLIAGLLKPRVGQVRVGGVDVVANRSEASRRLGFVPDEPLLYPRLSALENLNQFAVLWGVPAAEARPRAEALLRETGLWEERNAWVEGYSRGMRQKVAICCALLHRPSVLVLDEPFNGLDMGAALWLRELLRARASAGDCILLSQHQPEVFDALVDRLAVLHQGRVVELLDRAEVARRGGTGEVFQRVRGAEGPHAVRDESA</sequence>
<dbReference type="AlphaFoldDB" id="A0A848LSH1"/>
<dbReference type="CDD" id="cd03230">
    <property type="entry name" value="ABC_DR_subfamily_A"/>
    <property type="match status" value="1"/>
</dbReference>
<dbReference type="PANTHER" id="PTHR43335">
    <property type="entry name" value="ABC TRANSPORTER, ATP-BINDING PROTEIN"/>
    <property type="match status" value="1"/>
</dbReference>
<keyword evidence="4 6" id="KW-0067">ATP-binding</keyword>
<feature type="domain" description="ABC transporter" evidence="5">
    <location>
        <begin position="4"/>
        <end position="235"/>
    </location>
</feature>
<dbReference type="EMBL" id="JABBJJ010000253">
    <property type="protein sequence ID" value="NMO20570.1"/>
    <property type="molecule type" value="Genomic_DNA"/>
</dbReference>
<dbReference type="InterPro" id="IPR027417">
    <property type="entry name" value="P-loop_NTPase"/>
</dbReference>
<comment type="similarity">
    <text evidence="1">Belongs to the ABC transporter superfamily.</text>
</comment>
<dbReference type="Gene3D" id="3.40.50.300">
    <property type="entry name" value="P-loop containing nucleotide triphosphate hydrolases"/>
    <property type="match status" value="1"/>
</dbReference>
<accession>A0A848LSH1</accession>
<dbReference type="SMART" id="SM00382">
    <property type="entry name" value="AAA"/>
    <property type="match status" value="1"/>
</dbReference>
<dbReference type="GO" id="GO:0005524">
    <property type="term" value="F:ATP binding"/>
    <property type="evidence" value="ECO:0007669"/>
    <property type="project" value="UniProtKB-KW"/>
</dbReference>
<keyword evidence="3" id="KW-0547">Nucleotide-binding</keyword>
<name>A0A848LSH1_9BACT</name>
<evidence type="ECO:0000256" key="4">
    <source>
        <dbReference type="ARBA" id="ARBA00022840"/>
    </source>
</evidence>
<gene>
    <name evidence="6" type="ORF">HG543_37770</name>
</gene>
<evidence type="ECO:0000256" key="2">
    <source>
        <dbReference type="ARBA" id="ARBA00022448"/>
    </source>
</evidence>
<evidence type="ECO:0000313" key="7">
    <source>
        <dbReference type="Proteomes" id="UP000518300"/>
    </source>
</evidence>
<protein>
    <submittedName>
        <fullName evidence="6">ABC transporter ATP-binding protein</fullName>
    </submittedName>
</protein>
<keyword evidence="2" id="KW-0813">Transport</keyword>
<organism evidence="6 7">
    <name type="scientific">Pyxidicoccus fallax</name>
    <dbReference type="NCBI Taxonomy" id="394095"/>
    <lineage>
        <taxon>Bacteria</taxon>
        <taxon>Pseudomonadati</taxon>
        <taxon>Myxococcota</taxon>
        <taxon>Myxococcia</taxon>
        <taxon>Myxococcales</taxon>
        <taxon>Cystobacterineae</taxon>
        <taxon>Myxococcaceae</taxon>
        <taxon>Pyxidicoccus</taxon>
    </lineage>
</organism>
<dbReference type="PROSITE" id="PS50893">
    <property type="entry name" value="ABC_TRANSPORTER_2"/>
    <property type="match status" value="1"/>
</dbReference>
<dbReference type="RefSeq" id="WP_169349782.1">
    <property type="nucleotide sequence ID" value="NZ_JABBJJ010000253.1"/>
</dbReference>
<dbReference type="InterPro" id="IPR003593">
    <property type="entry name" value="AAA+_ATPase"/>
</dbReference>
<evidence type="ECO:0000259" key="5">
    <source>
        <dbReference type="PROSITE" id="PS50893"/>
    </source>
</evidence>
<dbReference type="GO" id="GO:0016887">
    <property type="term" value="F:ATP hydrolysis activity"/>
    <property type="evidence" value="ECO:0007669"/>
    <property type="project" value="InterPro"/>
</dbReference>
<dbReference type="InterPro" id="IPR003439">
    <property type="entry name" value="ABC_transporter-like_ATP-bd"/>
</dbReference>
<dbReference type="Pfam" id="PF00005">
    <property type="entry name" value="ABC_tran"/>
    <property type="match status" value="1"/>
</dbReference>
<comment type="caution">
    <text evidence="6">The sequence shown here is derived from an EMBL/GenBank/DDBJ whole genome shotgun (WGS) entry which is preliminary data.</text>
</comment>
<keyword evidence="7" id="KW-1185">Reference proteome</keyword>
<proteinExistence type="inferred from homology"/>